<proteinExistence type="inferred from homology"/>
<keyword evidence="6" id="KW-0072">Autophagy</keyword>
<accession>A0A812YUT1</accession>
<dbReference type="Pfam" id="PF02991">
    <property type="entry name" value="ATG8"/>
    <property type="match status" value="1"/>
</dbReference>
<dbReference type="CDD" id="cd16108">
    <property type="entry name" value="Ubl_ATG8_like"/>
    <property type="match status" value="1"/>
</dbReference>
<evidence type="ECO:0000256" key="2">
    <source>
        <dbReference type="ARBA" id="ARBA00007293"/>
    </source>
</evidence>
<dbReference type="GO" id="GO:0016020">
    <property type="term" value="C:membrane"/>
    <property type="evidence" value="ECO:0007669"/>
    <property type="project" value="UniProtKB-SubCell"/>
</dbReference>
<evidence type="ECO:0000256" key="6">
    <source>
        <dbReference type="RuleBase" id="RU004384"/>
    </source>
</evidence>
<feature type="lipid moiety-binding region" description="Phosphatidylserine amidated glycine; alternate" evidence="5">
    <location>
        <position position="304"/>
    </location>
</feature>
<dbReference type="GO" id="GO:0006914">
    <property type="term" value="P:autophagy"/>
    <property type="evidence" value="ECO:0007669"/>
    <property type="project" value="UniProtKB-KW"/>
</dbReference>
<dbReference type="OrthoDB" id="6738456at2759"/>
<dbReference type="Proteomes" id="UP000601435">
    <property type="component" value="Unassembled WGS sequence"/>
</dbReference>
<reference evidence="8" key="1">
    <citation type="submission" date="2021-02" db="EMBL/GenBank/DDBJ databases">
        <authorList>
            <person name="Dougan E. K."/>
            <person name="Rhodes N."/>
            <person name="Thang M."/>
            <person name="Chan C."/>
        </authorList>
    </citation>
    <scope>NUCLEOTIDE SEQUENCE</scope>
</reference>
<evidence type="ECO:0000256" key="5">
    <source>
        <dbReference type="PIRSR" id="PIRSR604241-50"/>
    </source>
</evidence>
<evidence type="ECO:0000256" key="4">
    <source>
        <dbReference type="ARBA" id="ARBA00023288"/>
    </source>
</evidence>
<comment type="caution">
    <text evidence="8">The sequence shown here is derived from an EMBL/GenBank/DDBJ whole genome shotgun (WGS) entry which is preliminary data.</text>
</comment>
<dbReference type="AlphaFoldDB" id="A0A812YUT1"/>
<comment type="similarity">
    <text evidence="2 6">Belongs to the ATG8 family.</text>
</comment>
<dbReference type="InterPro" id="IPR004241">
    <property type="entry name" value="Atg8-like"/>
</dbReference>
<keyword evidence="9" id="KW-1185">Reference proteome</keyword>
<organism evidence="8 9">
    <name type="scientific">Symbiodinium necroappetens</name>
    <dbReference type="NCBI Taxonomy" id="1628268"/>
    <lineage>
        <taxon>Eukaryota</taxon>
        <taxon>Sar</taxon>
        <taxon>Alveolata</taxon>
        <taxon>Dinophyceae</taxon>
        <taxon>Suessiales</taxon>
        <taxon>Symbiodiniaceae</taxon>
        <taxon>Symbiodinium</taxon>
    </lineage>
</organism>
<evidence type="ECO:0000256" key="3">
    <source>
        <dbReference type="ARBA" id="ARBA00023136"/>
    </source>
</evidence>
<protein>
    <recommendedName>
        <fullName evidence="6">Autophagy-related protein</fullName>
    </recommendedName>
</protein>
<keyword evidence="4 5" id="KW-0449">Lipoprotein</keyword>
<dbReference type="PANTHER" id="PTHR10969">
    <property type="entry name" value="MICROTUBULE-ASSOCIATED PROTEINS 1A/1B LIGHT CHAIN 3-RELATED"/>
    <property type="match status" value="1"/>
</dbReference>
<dbReference type="InterPro" id="IPR029071">
    <property type="entry name" value="Ubiquitin-like_domsf"/>
</dbReference>
<keyword evidence="3" id="KW-0472">Membrane</keyword>
<sequence>MAPKSSRKGKGSQKLPFNDDAIQKHLEVKSQSQEDLAEAESEMDRPTSECDDQDIPEGFSSTDGLHEEIRGAAPASGDLGRRIQGAAATIGGATGMLLGGPVSGALLGAAALYASTREDMPGSVARKAGSLYLKVADRACDEGVRVMDRGVEKAGAALDRGCKRLSQSSSVPAPIRAGLQQMAGDKREAPSVAPDEARKILEKHPDRIPIICERSAFSTLPQISKSKFAVPGGMRAGEFKYLVQKEIKRAVPEEAAGPQPEQTIYIFINGVTPRCSTSMAELYEQHRREDGFLCVKYCAEQTLGLRCSKALFAAVVQAGEKLVSVIVKLPLLKQKKEELLQWCSARRLVGKGAISESGDRMPDLVEAGFCRMRRVMQDTLDCTAASSNEVSSRDRIDITEEDRCTCCMLLTRKPSY</sequence>
<comment type="subcellular location">
    <subcellularLocation>
        <location evidence="1">Membrane</location>
    </subcellularLocation>
</comment>
<evidence type="ECO:0000313" key="9">
    <source>
        <dbReference type="Proteomes" id="UP000601435"/>
    </source>
</evidence>
<evidence type="ECO:0000256" key="1">
    <source>
        <dbReference type="ARBA" id="ARBA00004370"/>
    </source>
</evidence>
<feature type="compositionally biased region" description="Basic residues" evidence="7">
    <location>
        <begin position="1"/>
        <end position="11"/>
    </location>
</feature>
<dbReference type="SUPFAM" id="SSF54236">
    <property type="entry name" value="Ubiquitin-like"/>
    <property type="match status" value="1"/>
</dbReference>
<evidence type="ECO:0000256" key="7">
    <source>
        <dbReference type="SAM" id="MobiDB-lite"/>
    </source>
</evidence>
<feature type="region of interest" description="Disordered" evidence="7">
    <location>
        <begin position="1"/>
        <end position="66"/>
    </location>
</feature>
<dbReference type="EMBL" id="CAJNJA010043809">
    <property type="protein sequence ID" value="CAE7797077.1"/>
    <property type="molecule type" value="Genomic_DNA"/>
</dbReference>
<gene>
    <name evidence="8" type="primary">ATG8</name>
    <name evidence="8" type="ORF">SNEC2469_LOCUS23478</name>
</gene>
<evidence type="ECO:0000313" key="8">
    <source>
        <dbReference type="EMBL" id="CAE7797077.1"/>
    </source>
</evidence>
<name>A0A812YUT1_9DINO</name>
<dbReference type="Gene3D" id="3.10.20.90">
    <property type="entry name" value="Phosphatidylinositol 3-kinase Catalytic Subunit, Chain A, domain 1"/>
    <property type="match status" value="1"/>
</dbReference>